<dbReference type="InterPro" id="IPR015305">
    <property type="entry name" value="DUF1961"/>
</dbReference>
<proteinExistence type="predicted"/>
<evidence type="ECO:0000313" key="1">
    <source>
        <dbReference type="EMBL" id="MCK9795309.1"/>
    </source>
</evidence>
<dbReference type="Gene3D" id="2.60.120.200">
    <property type="match status" value="1"/>
</dbReference>
<dbReference type="InterPro" id="IPR013320">
    <property type="entry name" value="ConA-like_dom_sf"/>
</dbReference>
<keyword evidence="2" id="KW-1185">Reference proteome</keyword>
<evidence type="ECO:0000313" key="2">
    <source>
        <dbReference type="Proteomes" id="UP001651050"/>
    </source>
</evidence>
<dbReference type="EMBL" id="JALQCY010000005">
    <property type="protein sequence ID" value="MCK9795309.1"/>
    <property type="molecule type" value="Genomic_DNA"/>
</dbReference>
<dbReference type="SUPFAM" id="SSF49899">
    <property type="entry name" value="Concanavalin A-like lectins/glucanases"/>
    <property type="match status" value="1"/>
</dbReference>
<name>A0ABT0J7B7_9MICO</name>
<gene>
    <name evidence="1" type="ORF">M1843_16285</name>
</gene>
<reference evidence="1 2" key="1">
    <citation type="submission" date="2022-02" db="EMBL/GenBank/DDBJ databases">
        <title>The car tank lid bacteriome: a reservoir of bacteria with potential in bioremediation of fuel.</title>
        <authorList>
            <person name="Vidal-Verdu A."/>
            <person name="Gomez-Martinez D."/>
            <person name="Latorre-Perez A."/>
            <person name="Pereto J."/>
            <person name="Porcar M."/>
        </authorList>
    </citation>
    <scope>NUCLEOTIDE SEQUENCE [LARGE SCALE GENOMIC DNA]</scope>
    <source>
        <strain evidence="1 2">4D.3</strain>
    </source>
</reference>
<dbReference type="Proteomes" id="UP001651050">
    <property type="component" value="Unassembled WGS sequence"/>
</dbReference>
<comment type="caution">
    <text evidence="1">The sequence shown here is derived from an EMBL/GenBank/DDBJ whole genome shotgun (WGS) entry which is preliminary data.</text>
</comment>
<protein>
    <submittedName>
        <fullName evidence="1">YesU family protein</fullName>
    </submittedName>
</protein>
<dbReference type="RefSeq" id="WP_416345159.1">
    <property type="nucleotide sequence ID" value="NZ_JALQCY010000005.1"/>
</dbReference>
<dbReference type="Pfam" id="PF09224">
    <property type="entry name" value="DUF1961"/>
    <property type="match status" value="1"/>
</dbReference>
<organism evidence="1 2">
    <name type="scientific">Isoptericola peretonis</name>
    <dbReference type="NCBI Taxonomy" id="2918523"/>
    <lineage>
        <taxon>Bacteria</taxon>
        <taxon>Bacillati</taxon>
        <taxon>Actinomycetota</taxon>
        <taxon>Actinomycetes</taxon>
        <taxon>Micrococcales</taxon>
        <taxon>Promicromonosporaceae</taxon>
        <taxon>Isoptericola</taxon>
    </lineage>
</organism>
<sequence>MTAPAAPTVTGTYRNALASPEDLAGWVAEGPVGVRHTVAGDALGAGLELRSTADEAALVADGRGDHAHLTFWCPEVFGADVEVAWDFRPLAGDGLAMLFFAATGTDGRDLFDPALAGRTGYYPQYHSGDVSTLHVSYLRRKWASEKRFRTCNLRKSPGFRLVAQGADPLPGPDDADGHYRVRVTKRGADVAFAIDDLTLFTFHDDAPLGAGRIGFRQMSPLVAHYRNLEVTPLS</sequence>
<accession>A0ABT0J7B7</accession>